<keyword evidence="2 5" id="KW-0689">Ribosomal protein</keyword>
<dbReference type="Pfam" id="PF00318">
    <property type="entry name" value="Ribosomal_S2"/>
    <property type="match status" value="1"/>
</dbReference>
<sequence>MTYQPNFTIRELMEAGVHFGHKTMRWNPKMAPFLYGSRDDVHIIDLQQTVPLLHRALLAVYNVVKNNGRVLFVGTKKQASNEIAESAKRCGQYFVSNRWLGGMLTNWPTISKSINTLQNLEKQISSDHDNENHHTKLTKKELLEITRKKDKLELSLGGIRNMGGKPDLLFIIDTNKESLAILEALKLNIPIIAILDSNSNPDNIDHPIPGNDDATRSIKLYCRLISDAALAGIEHSISASGVDYGASADGMVSSDKSMKDIKPIKQNQKKGAAHKKSTESEKVGE</sequence>
<dbReference type="InterPro" id="IPR018130">
    <property type="entry name" value="Ribosomal_uS2_CS"/>
</dbReference>
<feature type="region of interest" description="Disordered" evidence="7">
    <location>
        <begin position="252"/>
        <end position="285"/>
    </location>
</feature>
<keyword evidence="3 5" id="KW-0687">Ribonucleoprotein</keyword>
<dbReference type="SUPFAM" id="SSF52313">
    <property type="entry name" value="Ribosomal protein S2"/>
    <property type="match status" value="1"/>
</dbReference>
<dbReference type="GO" id="GO:0022627">
    <property type="term" value="C:cytosolic small ribosomal subunit"/>
    <property type="evidence" value="ECO:0007669"/>
    <property type="project" value="TreeGrafter"/>
</dbReference>
<dbReference type="EMBL" id="JYHA01000120">
    <property type="protein sequence ID" value="KKB96196.1"/>
    <property type="molecule type" value="Genomic_DNA"/>
</dbReference>
<dbReference type="NCBIfam" id="TIGR01011">
    <property type="entry name" value="rpsB_bact"/>
    <property type="match status" value="1"/>
</dbReference>
<evidence type="ECO:0000256" key="7">
    <source>
        <dbReference type="SAM" id="MobiDB-lite"/>
    </source>
</evidence>
<gene>
    <name evidence="5 8" type="primary">rpsB</name>
    <name evidence="8" type="ORF">SZ25_00716</name>
</gene>
<name>A0A0F5MNC7_9RICK</name>
<dbReference type="PRINTS" id="PR00395">
    <property type="entry name" value="RIBOSOMALS2"/>
</dbReference>
<dbReference type="Gene3D" id="3.40.50.10490">
    <property type="entry name" value="Glucose-6-phosphate isomerase like protein, domain 1"/>
    <property type="match status" value="1"/>
</dbReference>
<evidence type="ECO:0000256" key="4">
    <source>
        <dbReference type="ARBA" id="ARBA00035256"/>
    </source>
</evidence>
<dbReference type="InterPro" id="IPR005706">
    <property type="entry name" value="Ribosomal_uS2_bac/mit/plastid"/>
</dbReference>
<dbReference type="PANTHER" id="PTHR12534">
    <property type="entry name" value="30S RIBOSOMAL PROTEIN S2 PROKARYOTIC AND ORGANELLAR"/>
    <property type="match status" value="1"/>
</dbReference>
<dbReference type="PANTHER" id="PTHR12534:SF0">
    <property type="entry name" value="SMALL RIBOSOMAL SUBUNIT PROTEIN US2M"/>
    <property type="match status" value="1"/>
</dbReference>
<keyword evidence="9" id="KW-1185">Reference proteome</keyword>
<dbReference type="GO" id="GO:0003735">
    <property type="term" value="F:structural constituent of ribosome"/>
    <property type="evidence" value="ECO:0007669"/>
    <property type="project" value="InterPro"/>
</dbReference>
<evidence type="ECO:0000256" key="5">
    <source>
        <dbReference type="HAMAP-Rule" id="MF_00291"/>
    </source>
</evidence>
<feature type="compositionally biased region" description="Basic and acidic residues" evidence="7">
    <location>
        <begin position="276"/>
        <end position="285"/>
    </location>
</feature>
<dbReference type="GO" id="GO:0006412">
    <property type="term" value="P:translation"/>
    <property type="evidence" value="ECO:0007669"/>
    <property type="project" value="UniProtKB-UniRule"/>
</dbReference>
<evidence type="ECO:0000256" key="1">
    <source>
        <dbReference type="ARBA" id="ARBA00006242"/>
    </source>
</evidence>
<dbReference type="HAMAP" id="MF_00291_B">
    <property type="entry name" value="Ribosomal_uS2_B"/>
    <property type="match status" value="1"/>
</dbReference>
<dbReference type="AlphaFoldDB" id="A0A0F5MNC7"/>
<evidence type="ECO:0000256" key="2">
    <source>
        <dbReference type="ARBA" id="ARBA00022980"/>
    </source>
</evidence>
<dbReference type="Proteomes" id="UP000033358">
    <property type="component" value="Unassembled WGS sequence"/>
</dbReference>
<reference evidence="8 9" key="1">
    <citation type="submission" date="2015-02" db="EMBL/GenBank/DDBJ databases">
        <title>Single cell genomics of a rare environmental alphaproteobacterium provides unique insights into Rickettsiaceae evolution.</title>
        <authorList>
            <person name="Martijn J."/>
            <person name="Schulz F."/>
            <person name="Zaremba-Niedzwiedzka K."/>
            <person name="Viklund J."/>
            <person name="Stepanauskas R."/>
            <person name="Andersson S.G.E."/>
            <person name="Horn M."/>
            <person name="Guy L."/>
            <person name="Ettema T.J.G."/>
        </authorList>
    </citation>
    <scope>NUCLEOTIDE SEQUENCE [LARGE SCALE GENOMIC DNA]</scope>
    <source>
        <strain evidence="8 9">SCGC AAA041-L04</strain>
    </source>
</reference>
<evidence type="ECO:0000313" key="9">
    <source>
        <dbReference type="Proteomes" id="UP000033358"/>
    </source>
</evidence>
<dbReference type="PROSITE" id="PS00962">
    <property type="entry name" value="RIBOSOMAL_S2_1"/>
    <property type="match status" value="1"/>
</dbReference>
<evidence type="ECO:0000256" key="3">
    <source>
        <dbReference type="ARBA" id="ARBA00023274"/>
    </source>
</evidence>
<dbReference type="Gene3D" id="1.10.287.610">
    <property type="entry name" value="Helix hairpin bin"/>
    <property type="match status" value="1"/>
</dbReference>
<dbReference type="CDD" id="cd01425">
    <property type="entry name" value="RPS2"/>
    <property type="match status" value="1"/>
</dbReference>
<dbReference type="InterPro" id="IPR023591">
    <property type="entry name" value="Ribosomal_uS2_flav_dom_sf"/>
</dbReference>
<dbReference type="InterPro" id="IPR001865">
    <property type="entry name" value="Ribosomal_uS2"/>
</dbReference>
<organism evidence="8 9">
    <name type="scientific">Candidatus Arcanibacter lacustris</name>
    <dbReference type="NCBI Taxonomy" id="1607817"/>
    <lineage>
        <taxon>Bacteria</taxon>
        <taxon>Pseudomonadati</taxon>
        <taxon>Pseudomonadota</taxon>
        <taxon>Alphaproteobacteria</taxon>
        <taxon>Rickettsiales</taxon>
        <taxon>Candidatus Arcanibacter</taxon>
    </lineage>
</organism>
<accession>A0A0F5MNC7</accession>
<evidence type="ECO:0000256" key="6">
    <source>
        <dbReference type="RuleBase" id="RU003631"/>
    </source>
</evidence>
<comment type="caution">
    <text evidence="8">The sequence shown here is derived from an EMBL/GenBank/DDBJ whole genome shotgun (WGS) entry which is preliminary data.</text>
</comment>
<dbReference type="PROSITE" id="PS00963">
    <property type="entry name" value="RIBOSOMAL_S2_2"/>
    <property type="match status" value="1"/>
</dbReference>
<proteinExistence type="inferred from homology"/>
<evidence type="ECO:0000313" key="8">
    <source>
        <dbReference type="EMBL" id="KKB96196.1"/>
    </source>
</evidence>
<comment type="similarity">
    <text evidence="1 5 6">Belongs to the universal ribosomal protein uS2 family.</text>
</comment>
<dbReference type="PATRIC" id="fig|1607817.3.peg.716"/>
<protein>
    <recommendedName>
        <fullName evidence="4 5">Small ribosomal subunit protein uS2</fullName>
    </recommendedName>
</protein>